<dbReference type="EMBL" id="KZ293678">
    <property type="protein sequence ID" value="PBK87512.1"/>
    <property type="molecule type" value="Genomic_DNA"/>
</dbReference>
<evidence type="ECO:0000256" key="1">
    <source>
        <dbReference type="SAM" id="MobiDB-lite"/>
    </source>
</evidence>
<evidence type="ECO:0000256" key="2">
    <source>
        <dbReference type="SAM" id="SignalP"/>
    </source>
</evidence>
<gene>
    <name evidence="3" type="ORF">ARMGADRAFT_457529</name>
</gene>
<organism evidence="3 4">
    <name type="scientific">Armillaria gallica</name>
    <name type="common">Bulbous honey fungus</name>
    <name type="synonym">Armillaria bulbosa</name>
    <dbReference type="NCBI Taxonomy" id="47427"/>
    <lineage>
        <taxon>Eukaryota</taxon>
        <taxon>Fungi</taxon>
        <taxon>Dikarya</taxon>
        <taxon>Basidiomycota</taxon>
        <taxon>Agaricomycotina</taxon>
        <taxon>Agaricomycetes</taxon>
        <taxon>Agaricomycetidae</taxon>
        <taxon>Agaricales</taxon>
        <taxon>Marasmiineae</taxon>
        <taxon>Physalacriaceae</taxon>
        <taxon>Armillaria</taxon>
    </lineage>
</organism>
<evidence type="ECO:0000313" key="4">
    <source>
        <dbReference type="Proteomes" id="UP000217790"/>
    </source>
</evidence>
<feature type="compositionally biased region" description="Polar residues" evidence="1">
    <location>
        <begin position="112"/>
        <end position="126"/>
    </location>
</feature>
<protein>
    <submittedName>
        <fullName evidence="3">Uncharacterized protein</fullName>
    </submittedName>
</protein>
<feature type="chain" id="PRO_5013917552" evidence="2">
    <location>
        <begin position="21"/>
        <end position="185"/>
    </location>
</feature>
<dbReference type="OrthoDB" id="3011045at2759"/>
<sequence length="185" mass="20417">MFFLFFQLCTIIALIPLVLSLNITLESAPEAFQRTPISLHRDHDDPIEFVLGGFTVDRFAAVTANLVVANFTANRIVNMTFNHTSLFRKDCILLVWLPDVRPRNKFAESEPFSVSSRTTTAMPSESVTRRPPFPSTSPTSSPTPSTGLTSSPTTSNFTSSVSGCVLHRFFFSPISSVICFPQHGV</sequence>
<feature type="signal peptide" evidence="2">
    <location>
        <begin position="1"/>
        <end position="20"/>
    </location>
</feature>
<accession>A0A2H3D7V0</accession>
<evidence type="ECO:0000313" key="3">
    <source>
        <dbReference type="EMBL" id="PBK87512.1"/>
    </source>
</evidence>
<keyword evidence="4" id="KW-1185">Reference proteome</keyword>
<feature type="compositionally biased region" description="Low complexity" evidence="1">
    <location>
        <begin position="136"/>
        <end position="152"/>
    </location>
</feature>
<keyword evidence="2" id="KW-0732">Signal</keyword>
<dbReference type="InParanoid" id="A0A2H3D7V0"/>
<reference evidence="4" key="1">
    <citation type="journal article" date="2017" name="Nat. Ecol. Evol.">
        <title>Genome expansion and lineage-specific genetic innovations in the forest pathogenic fungi Armillaria.</title>
        <authorList>
            <person name="Sipos G."/>
            <person name="Prasanna A.N."/>
            <person name="Walter M.C."/>
            <person name="O'Connor E."/>
            <person name="Balint B."/>
            <person name="Krizsan K."/>
            <person name="Kiss B."/>
            <person name="Hess J."/>
            <person name="Varga T."/>
            <person name="Slot J."/>
            <person name="Riley R."/>
            <person name="Boka B."/>
            <person name="Rigling D."/>
            <person name="Barry K."/>
            <person name="Lee J."/>
            <person name="Mihaltcheva S."/>
            <person name="LaButti K."/>
            <person name="Lipzen A."/>
            <person name="Waldron R."/>
            <person name="Moloney N.M."/>
            <person name="Sperisen C."/>
            <person name="Kredics L."/>
            <person name="Vagvoelgyi C."/>
            <person name="Patrignani A."/>
            <person name="Fitzpatrick D."/>
            <person name="Nagy I."/>
            <person name="Doyle S."/>
            <person name="Anderson J.B."/>
            <person name="Grigoriev I.V."/>
            <person name="Gueldener U."/>
            <person name="Muensterkoetter M."/>
            <person name="Nagy L.G."/>
        </authorList>
    </citation>
    <scope>NUCLEOTIDE SEQUENCE [LARGE SCALE GENOMIC DNA]</scope>
    <source>
        <strain evidence="4">Ar21-2</strain>
    </source>
</reference>
<dbReference type="AlphaFoldDB" id="A0A2H3D7V0"/>
<dbReference type="Proteomes" id="UP000217790">
    <property type="component" value="Unassembled WGS sequence"/>
</dbReference>
<name>A0A2H3D7V0_ARMGA</name>
<feature type="region of interest" description="Disordered" evidence="1">
    <location>
        <begin position="111"/>
        <end position="152"/>
    </location>
</feature>
<proteinExistence type="predicted"/>